<sequence length="28" mass="3449">MCVWIVRRPHELPRAFFYQSPSMRSLIQ</sequence>
<evidence type="ECO:0000313" key="1">
    <source>
        <dbReference type="EMBL" id="JAH06557.1"/>
    </source>
</evidence>
<dbReference type="AlphaFoldDB" id="A0A0E9PQI2"/>
<reference evidence="1" key="2">
    <citation type="journal article" date="2015" name="Fish Shellfish Immunol.">
        <title>Early steps in the European eel (Anguilla anguilla)-Vibrio vulnificus interaction in the gills: Role of the RtxA13 toxin.</title>
        <authorList>
            <person name="Callol A."/>
            <person name="Pajuelo D."/>
            <person name="Ebbesson L."/>
            <person name="Teles M."/>
            <person name="MacKenzie S."/>
            <person name="Amaro C."/>
        </authorList>
    </citation>
    <scope>NUCLEOTIDE SEQUENCE</scope>
</reference>
<reference evidence="1" key="1">
    <citation type="submission" date="2014-11" db="EMBL/GenBank/DDBJ databases">
        <authorList>
            <person name="Amaro Gonzalez C."/>
        </authorList>
    </citation>
    <scope>NUCLEOTIDE SEQUENCE</scope>
</reference>
<name>A0A0E9PQI2_ANGAN</name>
<organism evidence="1">
    <name type="scientific">Anguilla anguilla</name>
    <name type="common">European freshwater eel</name>
    <name type="synonym">Muraena anguilla</name>
    <dbReference type="NCBI Taxonomy" id="7936"/>
    <lineage>
        <taxon>Eukaryota</taxon>
        <taxon>Metazoa</taxon>
        <taxon>Chordata</taxon>
        <taxon>Craniata</taxon>
        <taxon>Vertebrata</taxon>
        <taxon>Euteleostomi</taxon>
        <taxon>Actinopterygii</taxon>
        <taxon>Neopterygii</taxon>
        <taxon>Teleostei</taxon>
        <taxon>Anguilliformes</taxon>
        <taxon>Anguillidae</taxon>
        <taxon>Anguilla</taxon>
    </lineage>
</organism>
<dbReference type="EMBL" id="GBXM01102020">
    <property type="protein sequence ID" value="JAH06557.1"/>
    <property type="molecule type" value="Transcribed_RNA"/>
</dbReference>
<protein>
    <submittedName>
        <fullName evidence="1">Uncharacterized protein</fullName>
    </submittedName>
</protein>
<proteinExistence type="predicted"/>
<accession>A0A0E9PQI2</accession>